<keyword evidence="1" id="KW-0808">Transferase</keyword>
<feature type="non-terminal residue" evidence="1">
    <location>
        <position position="503"/>
    </location>
</feature>
<name>A0ACC1KYC5_9FUNG</name>
<protein>
    <submittedName>
        <fullName evidence="1">Phosphatidylinositol-4- kinase</fullName>
        <ecNumber evidence="1">2.7.1.67</ecNumber>
    </submittedName>
</protein>
<gene>
    <name evidence="1" type="primary">STT4_2</name>
    <name evidence="1" type="ORF">H4S07_005865</name>
</gene>
<keyword evidence="1" id="KW-0418">Kinase</keyword>
<evidence type="ECO:0000313" key="1">
    <source>
        <dbReference type="EMBL" id="KAJ2797751.1"/>
    </source>
</evidence>
<comment type="caution">
    <text evidence="1">The sequence shown here is derived from an EMBL/GenBank/DDBJ whole genome shotgun (WGS) entry which is preliminary data.</text>
</comment>
<proteinExistence type="predicted"/>
<dbReference type="EC" id="2.7.1.67" evidence="1"/>
<organism evidence="1 2">
    <name type="scientific">Coemansia furcata</name>
    <dbReference type="NCBI Taxonomy" id="417177"/>
    <lineage>
        <taxon>Eukaryota</taxon>
        <taxon>Fungi</taxon>
        <taxon>Fungi incertae sedis</taxon>
        <taxon>Zoopagomycota</taxon>
        <taxon>Kickxellomycotina</taxon>
        <taxon>Kickxellomycetes</taxon>
        <taxon>Kickxellales</taxon>
        <taxon>Kickxellaceae</taxon>
        <taxon>Coemansia</taxon>
    </lineage>
</organism>
<reference evidence="1" key="1">
    <citation type="submission" date="2022-07" db="EMBL/GenBank/DDBJ databases">
        <title>Phylogenomic reconstructions and comparative analyses of Kickxellomycotina fungi.</title>
        <authorList>
            <person name="Reynolds N.K."/>
            <person name="Stajich J.E."/>
            <person name="Barry K."/>
            <person name="Grigoriev I.V."/>
            <person name="Crous P."/>
            <person name="Smith M.E."/>
        </authorList>
    </citation>
    <scope>NUCLEOTIDE SEQUENCE</scope>
    <source>
        <strain evidence="1">CBS 102833</strain>
    </source>
</reference>
<accession>A0ACC1KYC5</accession>
<dbReference type="EMBL" id="JANBUP010003131">
    <property type="protein sequence ID" value="KAJ2797751.1"/>
    <property type="molecule type" value="Genomic_DNA"/>
</dbReference>
<dbReference type="Proteomes" id="UP001140096">
    <property type="component" value="Unassembled WGS sequence"/>
</dbReference>
<evidence type="ECO:0000313" key="2">
    <source>
        <dbReference type="Proteomes" id="UP001140096"/>
    </source>
</evidence>
<keyword evidence="2" id="KW-1185">Reference proteome</keyword>
<sequence>MWTTLMVERADIEVLIMVELTIAWTWLIQQHQGLFSQRFEPKSPFAAKMAYTPSDKSARSRGYAIISRALAPHMLLIEFIMQRFDSVKHLPRSNFNVINAILRILQVTFDNLQRITTNALARGPLFMLVHLGFKLLKLGFESSPILETKLRDGLYKIAFRWFALPPRWSFSGSKATLAKEIQVLIDVRHTAKGDTPVLCIAPPLISRWSAASTAPGAIPPVASSIVSSSGTFGSNALSLTALNPTTTSPLQAPQILLASPSVSNHHLPHLPHPHLPHPHLSVHLRGLNPLHRHKRHSSKPNAAGHLGTAEYSGATSVTSLGEEGNSTGDLILNTPRDQLKRRALRNQSLLLLLLENEICRMATWANPTDQKIGYFPDVTRFARNAEMTESGWQNLVVDAWVADPRLAVQLTQRFSHPAVRRELTSLICKFPGELVREPDALPLLIEQLRAGGPSQQQPPVATANQGHSSLGKSAMRNGDIVASLGSAGGMFNNLAAPLTFREQ</sequence>